<keyword evidence="6" id="KW-1185">Reference proteome</keyword>
<comment type="similarity">
    <text evidence="1">Belongs to the sulfatase family.</text>
</comment>
<dbReference type="SUPFAM" id="SSF53649">
    <property type="entry name" value="Alkaline phosphatase-like"/>
    <property type="match status" value="1"/>
</dbReference>
<evidence type="ECO:0000256" key="1">
    <source>
        <dbReference type="ARBA" id="ARBA00008779"/>
    </source>
</evidence>
<proteinExistence type="inferred from homology"/>
<organism evidence="5 6">
    <name type="scientific">Steroidobacter agaridevorans</name>
    <dbReference type="NCBI Taxonomy" id="2695856"/>
    <lineage>
        <taxon>Bacteria</taxon>
        <taxon>Pseudomonadati</taxon>
        <taxon>Pseudomonadota</taxon>
        <taxon>Gammaproteobacteria</taxon>
        <taxon>Steroidobacterales</taxon>
        <taxon>Steroidobacteraceae</taxon>
        <taxon>Steroidobacter</taxon>
    </lineage>
</organism>
<dbReference type="InterPro" id="IPR052701">
    <property type="entry name" value="GAG_Ulvan_Degrading_Sulfatases"/>
</dbReference>
<evidence type="ECO:0000313" key="5">
    <source>
        <dbReference type="EMBL" id="GFE80005.1"/>
    </source>
</evidence>
<dbReference type="PANTHER" id="PTHR43751:SF1">
    <property type="entry name" value="SULFATASE ATSG-RELATED"/>
    <property type="match status" value="1"/>
</dbReference>
<dbReference type="InterPro" id="IPR000917">
    <property type="entry name" value="Sulfatase_N"/>
</dbReference>
<feature type="domain" description="Sulfatase N-terminal" evidence="4">
    <location>
        <begin position="30"/>
        <end position="306"/>
    </location>
</feature>
<evidence type="ECO:0000256" key="2">
    <source>
        <dbReference type="ARBA" id="ARBA00022801"/>
    </source>
</evidence>
<dbReference type="PANTHER" id="PTHR43751">
    <property type="entry name" value="SULFATASE"/>
    <property type="match status" value="1"/>
</dbReference>
<comment type="caution">
    <text evidence="5">The sequence shown here is derived from an EMBL/GenBank/DDBJ whole genome shotgun (WGS) entry which is preliminary data.</text>
</comment>
<dbReference type="EMBL" id="BLJN01000002">
    <property type="protein sequence ID" value="GFE80005.1"/>
    <property type="molecule type" value="Genomic_DNA"/>
</dbReference>
<protein>
    <submittedName>
        <fullName evidence="5">Heparan N-sulfatase</fullName>
    </submittedName>
</protein>
<feature type="signal peptide" evidence="3">
    <location>
        <begin position="1"/>
        <end position="26"/>
    </location>
</feature>
<sequence length="471" mass="52685">MTKNVSSLARQAFAIAALFVCSFAGAAERPNVVLFIADDLGWSDMGTYGNRDVRTPNIDKLATEGTRFNRAFAASPTCAPSRSALFTGLYPMRNGAHANHSIIEPNVRTWPQYLSELGYRTVIAGKTHIGPREQYPFEYLANSNVSPPGKPEVLYTDLGVPAIENLLKTHDKKKPLALIVAAHSPHVYWLENQGYDPATFTLPPYLVDTPKTREAMARYYTDVSQADKEVGQVRAALERYGYAKDTLFMFTSDQGPQFPFGKWSLYEAGMRVPLIAVWPGKTARNATNDAIVSLVDVLPTVIEVAGGSAPNNIDGRSFVDVLQGRATRHLDAAFAAHTGDGKMNRAPMRAIRTDRYKYIVNLRPDIPYTSHISNANGRDGREYWDSWVELAKTDPAAARMVQRFSQHPPEELYDLDHDPFELTNLAQDANYARTLMELRGKLDTWRVQQGERLDFAPMPEDARHGELKYRE</sequence>
<dbReference type="Gene3D" id="3.40.720.10">
    <property type="entry name" value="Alkaline Phosphatase, subunit A"/>
    <property type="match status" value="1"/>
</dbReference>
<gene>
    <name evidence="5" type="ORF">GCM10011487_20050</name>
</gene>
<evidence type="ECO:0000313" key="6">
    <source>
        <dbReference type="Proteomes" id="UP000445000"/>
    </source>
</evidence>
<dbReference type="InterPro" id="IPR024607">
    <property type="entry name" value="Sulfatase_CS"/>
</dbReference>
<dbReference type="RefSeq" id="WP_161811751.1">
    <property type="nucleotide sequence ID" value="NZ_BLJN01000002.1"/>
</dbReference>
<dbReference type="GO" id="GO:0016787">
    <property type="term" value="F:hydrolase activity"/>
    <property type="evidence" value="ECO:0007669"/>
    <property type="project" value="UniProtKB-KW"/>
</dbReference>
<dbReference type="CDD" id="cd16027">
    <property type="entry name" value="SGSH"/>
    <property type="match status" value="1"/>
</dbReference>
<dbReference type="PROSITE" id="PS00523">
    <property type="entry name" value="SULFATASE_1"/>
    <property type="match status" value="1"/>
</dbReference>
<dbReference type="Pfam" id="PF00884">
    <property type="entry name" value="Sulfatase"/>
    <property type="match status" value="1"/>
</dbReference>
<keyword evidence="3" id="KW-0732">Signal</keyword>
<evidence type="ECO:0000256" key="3">
    <source>
        <dbReference type="SAM" id="SignalP"/>
    </source>
</evidence>
<evidence type="ECO:0000259" key="4">
    <source>
        <dbReference type="Pfam" id="PF00884"/>
    </source>
</evidence>
<dbReference type="InterPro" id="IPR017850">
    <property type="entry name" value="Alkaline_phosphatase_core_sf"/>
</dbReference>
<name>A0A829YAE1_9GAMM</name>
<keyword evidence="2" id="KW-0378">Hydrolase</keyword>
<dbReference type="AlphaFoldDB" id="A0A829YAE1"/>
<reference evidence="6" key="1">
    <citation type="submission" date="2020-01" db="EMBL/GenBank/DDBJ databases">
        <title>'Steroidobacter agaridevorans' sp. nov., agar-degrading bacteria isolated from rhizosphere soils.</title>
        <authorList>
            <person name="Ikenaga M."/>
            <person name="Kataoka M."/>
            <person name="Murouchi A."/>
            <person name="Katsuragi S."/>
            <person name="Sakai M."/>
        </authorList>
    </citation>
    <scope>NUCLEOTIDE SEQUENCE [LARGE SCALE GENOMIC DNA]</scope>
    <source>
        <strain evidence="6">YU21-B</strain>
    </source>
</reference>
<dbReference type="Proteomes" id="UP000445000">
    <property type="component" value="Unassembled WGS sequence"/>
</dbReference>
<accession>A0A829YAE1</accession>
<feature type="chain" id="PRO_5032509448" evidence="3">
    <location>
        <begin position="27"/>
        <end position="471"/>
    </location>
</feature>